<evidence type="ECO:0008006" key="4">
    <source>
        <dbReference type="Google" id="ProtNLM"/>
    </source>
</evidence>
<feature type="transmembrane region" description="Helical" evidence="1">
    <location>
        <begin position="7"/>
        <end position="26"/>
    </location>
</feature>
<dbReference type="EMBL" id="RQHF01000009">
    <property type="protein sequence ID" value="TGM60309.1"/>
    <property type="molecule type" value="Genomic_DNA"/>
</dbReference>
<proteinExistence type="predicted"/>
<keyword evidence="1" id="KW-1133">Transmembrane helix</keyword>
<gene>
    <name evidence="2" type="ORF">EHQ95_02830</name>
</gene>
<evidence type="ECO:0000313" key="3">
    <source>
        <dbReference type="Proteomes" id="UP000298112"/>
    </source>
</evidence>
<keyword evidence="1" id="KW-0812">Transmembrane</keyword>
<keyword evidence="3" id="KW-1185">Reference proteome</keyword>
<comment type="caution">
    <text evidence="2">The sequence shown here is derived from an EMBL/GenBank/DDBJ whole genome shotgun (WGS) entry which is preliminary data.</text>
</comment>
<evidence type="ECO:0000256" key="1">
    <source>
        <dbReference type="SAM" id="Phobius"/>
    </source>
</evidence>
<feature type="transmembrane region" description="Helical" evidence="1">
    <location>
        <begin position="100"/>
        <end position="128"/>
    </location>
</feature>
<keyword evidence="1" id="KW-0472">Membrane</keyword>
<feature type="transmembrane region" description="Helical" evidence="1">
    <location>
        <begin position="140"/>
        <end position="157"/>
    </location>
</feature>
<dbReference type="Proteomes" id="UP000298112">
    <property type="component" value="Unassembled WGS sequence"/>
</dbReference>
<reference evidence="3" key="1">
    <citation type="journal article" date="2019" name="PLoS Negl. Trop. Dis.">
        <title>Revisiting the worldwide diversity of Leptospira species in the environment.</title>
        <authorList>
            <person name="Vincent A.T."/>
            <person name="Schiettekatte O."/>
            <person name="Bourhy P."/>
            <person name="Veyrier F.J."/>
            <person name="Picardeau M."/>
        </authorList>
    </citation>
    <scope>NUCLEOTIDE SEQUENCE [LARGE SCALE GENOMIC DNA]</scope>
    <source>
        <strain evidence="3">201601955</strain>
    </source>
</reference>
<dbReference type="RefSeq" id="WP_002991411.1">
    <property type="nucleotide sequence ID" value="NZ_RQHF01000009.1"/>
</dbReference>
<evidence type="ECO:0000313" key="2">
    <source>
        <dbReference type="EMBL" id="TGM60309.1"/>
    </source>
</evidence>
<organism evidence="2 3">
    <name type="scientific">Leptospira vanthielii</name>
    <dbReference type="NCBI Taxonomy" id="293085"/>
    <lineage>
        <taxon>Bacteria</taxon>
        <taxon>Pseudomonadati</taxon>
        <taxon>Spirochaetota</taxon>
        <taxon>Spirochaetia</taxon>
        <taxon>Leptospirales</taxon>
        <taxon>Leptospiraceae</taxon>
        <taxon>Leptospira</taxon>
    </lineage>
</organism>
<name>A0ABY2NRU5_9LEPT</name>
<protein>
    <recommendedName>
        <fullName evidence="4">Prepilin type IV endopeptidase peptidase domain-containing protein</fullName>
    </recommendedName>
</protein>
<accession>A0ABY2NRU5</accession>
<sequence length="160" mass="17759">MSLLHDHYISFFAILSCLGWISMFVAKKSGRLWLGNCMGIVYHIALAPVIQTLPAPEFVRMAGYTWIFCDALIDVASINAMSEKNVWALRMGVHIPATIWIIGSSISMTILPLTVGVVLGILLALHAIFGPKIPDSKFKLFIFVLPLMTMWLGLIAYDSF</sequence>
<feature type="transmembrane region" description="Helical" evidence="1">
    <location>
        <begin position="32"/>
        <end position="50"/>
    </location>
</feature>